<reference evidence="1 2" key="2">
    <citation type="journal article" date="2022" name="Mol. Ecol. Resour.">
        <title>The genomes of chicory, endive, great burdock and yacon provide insights into Asteraceae paleo-polyploidization history and plant inulin production.</title>
        <authorList>
            <person name="Fan W."/>
            <person name="Wang S."/>
            <person name="Wang H."/>
            <person name="Wang A."/>
            <person name="Jiang F."/>
            <person name="Liu H."/>
            <person name="Zhao H."/>
            <person name="Xu D."/>
            <person name="Zhang Y."/>
        </authorList>
    </citation>
    <scope>NUCLEOTIDE SEQUENCE [LARGE SCALE GENOMIC DNA]</scope>
    <source>
        <strain evidence="2">cv. Yunnan</strain>
        <tissue evidence="1">Leaves</tissue>
    </source>
</reference>
<proteinExistence type="predicted"/>
<gene>
    <name evidence="1" type="ORF">L1987_46392</name>
</gene>
<comment type="caution">
    <text evidence="1">The sequence shown here is derived from an EMBL/GenBank/DDBJ whole genome shotgun (WGS) entry which is preliminary data.</text>
</comment>
<protein>
    <submittedName>
        <fullName evidence="1">Uncharacterized protein</fullName>
    </submittedName>
</protein>
<reference evidence="2" key="1">
    <citation type="journal article" date="2022" name="Mol. Ecol. Resour.">
        <title>The genomes of chicory, endive, great burdock and yacon provide insights into Asteraceae palaeo-polyploidization history and plant inulin production.</title>
        <authorList>
            <person name="Fan W."/>
            <person name="Wang S."/>
            <person name="Wang H."/>
            <person name="Wang A."/>
            <person name="Jiang F."/>
            <person name="Liu H."/>
            <person name="Zhao H."/>
            <person name="Xu D."/>
            <person name="Zhang Y."/>
        </authorList>
    </citation>
    <scope>NUCLEOTIDE SEQUENCE [LARGE SCALE GENOMIC DNA]</scope>
    <source>
        <strain evidence="2">cv. Yunnan</strain>
    </source>
</reference>
<dbReference type="EMBL" id="CM042032">
    <property type="protein sequence ID" value="KAI3776606.1"/>
    <property type="molecule type" value="Genomic_DNA"/>
</dbReference>
<evidence type="ECO:0000313" key="2">
    <source>
        <dbReference type="Proteomes" id="UP001056120"/>
    </source>
</evidence>
<name>A0ACB9G0N3_9ASTR</name>
<evidence type="ECO:0000313" key="1">
    <source>
        <dbReference type="EMBL" id="KAI3776606.1"/>
    </source>
</evidence>
<sequence length="415" mass="47006">MILRLDGQKKGYPLLVGSLCMAKQRFSHRIVYNKKGGDKFSYVISPQKGEIWALFKDWDINWSSDPESHKKFKFDIVEILSVHDDCVSVAFLMKVKGFSHHIPSAKLTGNEKAGVPTGSFELDMASLPGDLEDYCHYYSNNVHMASQSHEEKVKPTINFANTPKKDMNGLDKDLLKLRRSPRGVKSPKQEYSSPCPMPDVGSDKVNDGQNSFSACGMPVSHDFKSNKQIWKFQAGQIWAFWKRIIKFVNVMHKLNRLNVNRLDCMYPCLNYATRHAVDIMRVVYLKCVLQIWALCKKQEAGGFEIIEVVETNESSTEKIVVIPRIELHRFSHQISAFLYTDGCFKAAGSLIMQHLPDCTCLNLTKVSQSSSDSKLVHLSRLCINNPSGRLRVARTKAVLQQVKQIRGTLSICAPF</sequence>
<keyword evidence="2" id="KW-1185">Reference proteome</keyword>
<organism evidence="1 2">
    <name type="scientific">Smallanthus sonchifolius</name>
    <dbReference type="NCBI Taxonomy" id="185202"/>
    <lineage>
        <taxon>Eukaryota</taxon>
        <taxon>Viridiplantae</taxon>
        <taxon>Streptophyta</taxon>
        <taxon>Embryophyta</taxon>
        <taxon>Tracheophyta</taxon>
        <taxon>Spermatophyta</taxon>
        <taxon>Magnoliopsida</taxon>
        <taxon>eudicotyledons</taxon>
        <taxon>Gunneridae</taxon>
        <taxon>Pentapetalae</taxon>
        <taxon>asterids</taxon>
        <taxon>campanulids</taxon>
        <taxon>Asterales</taxon>
        <taxon>Asteraceae</taxon>
        <taxon>Asteroideae</taxon>
        <taxon>Heliantheae alliance</taxon>
        <taxon>Millerieae</taxon>
        <taxon>Smallanthus</taxon>
    </lineage>
</organism>
<accession>A0ACB9G0N3</accession>
<dbReference type="Proteomes" id="UP001056120">
    <property type="component" value="Linkage Group LG15"/>
</dbReference>